<name>A0A511N2B9_DEIC1</name>
<reference evidence="2 3" key="1">
    <citation type="submission" date="2019-07" db="EMBL/GenBank/DDBJ databases">
        <title>Whole genome shotgun sequence of Deinococcus cellulosilyticus NBRC 106333.</title>
        <authorList>
            <person name="Hosoyama A."/>
            <person name="Uohara A."/>
            <person name="Ohji S."/>
            <person name="Ichikawa N."/>
        </authorList>
    </citation>
    <scope>NUCLEOTIDE SEQUENCE [LARGE SCALE GENOMIC DNA]</scope>
    <source>
        <strain evidence="2 3">NBRC 106333</strain>
    </source>
</reference>
<protein>
    <submittedName>
        <fullName evidence="2">Uncharacterized protein</fullName>
    </submittedName>
</protein>
<evidence type="ECO:0000256" key="1">
    <source>
        <dbReference type="SAM" id="Phobius"/>
    </source>
</evidence>
<evidence type="ECO:0000313" key="2">
    <source>
        <dbReference type="EMBL" id="GEM47000.1"/>
    </source>
</evidence>
<gene>
    <name evidence="2" type="ORF">DC3_26350</name>
</gene>
<keyword evidence="1" id="KW-0472">Membrane</keyword>
<evidence type="ECO:0000313" key="3">
    <source>
        <dbReference type="Proteomes" id="UP000321306"/>
    </source>
</evidence>
<feature type="transmembrane region" description="Helical" evidence="1">
    <location>
        <begin position="6"/>
        <end position="32"/>
    </location>
</feature>
<proteinExistence type="predicted"/>
<dbReference type="RefSeq" id="WP_146884907.1">
    <property type="nucleotide sequence ID" value="NZ_BJXB01000011.1"/>
</dbReference>
<accession>A0A511N2B9</accession>
<dbReference type="Gene3D" id="3.30.700.10">
    <property type="entry name" value="Glycoprotein, Type 4 Pilin"/>
    <property type="match status" value="1"/>
</dbReference>
<comment type="caution">
    <text evidence="2">The sequence shown here is derived from an EMBL/GenBank/DDBJ whole genome shotgun (WGS) entry which is preliminary data.</text>
</comment>
<keyword evidence="1" id="KW-1133">Transmembrane helix</keyword>
<dbReference type="OrthoDB" id="72598at2"/>
<dbReference type="AlphaFoldDB" id="A0A511N2B9"/>
<dbReference type="Proteomes" id="UP000321306">
    <property type="component" value="Unassembled WGS sequence"/>
</dbReference>
<keyword evidence="3" id="KW-1185">Reference proteome</keyword>
<organism evidence="2 3">
    <name type="scientific">Deinococcus cellulosilyticus (strain DSM 18568 / NBRC 106333 / KACC 11606 / 5516J-15)</name>
    <dbReference type="NCBI Taxonomy" id="1223518"/>
    <lineage>
        <taxon>Bacteria</taxon>
        <taxon>Thermotogati</taxon>
        <taxon>Deinococcota</taxon>
        <taxon>Deinococci</taxon>
        <taxon>Deinococcales</taxon>
        <taxon>Deinococcaceae</taxon>
        <taxon>Deinococcus</taxon>
    </lineage>
</organism>
<dbReference type="EMBL" id="BJXB01000011">
    <property type="protein sequence ID" value="GEM47000.1"/>
    <property type="molecule type" value="Genomic_DNA"/>
</dbReference>
<dbReference type="SUPFAM" id="SSF54523">
    <property type="entry name" value="Pili subunits"/>
    <property type="match status" value="1"/>
</dbReference>
<keyword evidence="1" id="KW-0812">Transmembrane</keyword>
<sequence length="154" mass="16961">MRKSQMGLTIVEVLLSIVIFGIIVAIFAPLFLGSTGTNKQSRVRTQALAAAEIWMDRYRQQLEPLDATGSVCTESGTTVTCNYPYNNNFASDGVASHATDASTLSTQLGPYRHMIKLTQLQTGTSSELWQIETTVYWKQAGKEYNVALTSQFAK</sequence>
<dbReference type="InterPro" id="IPR045584">
    <property type="entry name" value="Pilin-like"/>
</dbReference>